<proteinExistence type="predicted"/>
<dbReference type="InterPro" id="IPR001345">
    <property type="entry name" value="PG/BPGM_mutase_AS"/>
</dbReference>
<dbReference type="SMART" id="SM00855">
    <property type="entry name" value="PGAM"/>
    <property type="match status" value="1"/>
</dbReference>
<dbReference type="InterPro" id="IPR013078">
    <property type="entry name" value="His_Pase_superF_clade-1"/>
</dbReference>
<dbReference type="SUPFAM" id="SSF53254">
    <property type="entry name" value="Phosphoglycerate mutase-like"/>
    <property type="match status" value="1"/>
</dbReference>
<evidence type="ECO:0000313" key="2">
    <source>
        <dbReference type="Proteomes" id="UP001500752"/>
    </source>
</evidence>
<dbReference type="CDD" id="cd07067">
    <property type="entry name" value="HP_PGM_like"/>
    <property type="match status" value="1"/>
</dbReference>
<sequence length="193" mass="19580">MSAGTLAPGTLALVRHGQTDWNLAGRMQGRTDIPLNATGRRQAAAAAEALAAAGPWDLMASSTLSRARETAAIIGDRLGLDQAGGFAGLDERAYGDAEGAVVAGLGEDAKRALMERGEPASEVVARGLGALSGLAAAHPGRRLVVVSHGTLIRLVLSALHGTGHPRVENGQHILLAGELLAAGPRLSAGLSPR</sequence>
<reference evidence="2" key="1">
    <citation type="journal article" date="2019" name="Int. J. Syst. Evol. Microbiol.">
        <title>The Global Catalogue of Microorganisms (GCM) 10K type strain sequencing project: providing services to taxonomists for standard genome sequencing and annotation.</title>
        <authorList>
            <consortium name="The Broad Institute Genomics Platform"/>
            <consortium name="The Broad Institute Genome Sequencing Center for Infectious Disease"/>
            <person name="Wu L."/>
            <person name="Ma J."/>
        </authorList>
    </citation>
    <scope>NUCLEOTIDE SEQUENCE [LARGE SCALE GENOMIC DNA]</scope>
    <source>
        <strain evidence="2">JCM 30742</strain>
    </source>
</reference>
<keyword evidence="2" id="KW-1185">Reference proteome</keyword>
<name>A0ABP7DAA5_9MICC</name>
<dbReference type="Proteomes" id="UP001500752">
    <property type="component" value="Unassembled WGS sequence"/>
</dbReference>
<comment type="caution">
    <text evidence="1">The sequence shown here is derived from an EMBL/GenBank/DDBJ whole genome shotgun (WGS) entry which is preliminary data.</text>
</comment>
<dbReference type="RefSeq" id="WP_345154053.1">
    <property type="nucleotide sequence ID" value="NZ_BAABEO010000034.1"/>
</dbReference>
<dbReference type="EMBL" id="BAABEO010000034">
    <property type="protein sequence ID" value="GAA3701496.1"/>
    <property type="molecule type" value="Genomic_DNA"/>
</dbReference>
<dbReference type="InterPro" id="IPR029033">
    <property type="entry name" value="His_PPase_superfam"/>
</dbReference>
<dbReference type="PANTHER" id="PTHR48100:SF59">
    <property type="entry name" value="ADENOSYLCOBALAMIN_ALPHA-RIBAZOLE PHOSPHATASE"/>
    <property type="match status" value="1"/>
</dbReference>
<dbReference type="Pfam" id="PF00300">
    <property type="entry name" value="His_Phos_1"/>
    <property type="match status" value="1"/>
</dbReference>
<gene>
    <name evidence="1" type="ORF">GCM10023081_42420</name>
</gene>
<evidence type="ECO:0000313" key="1">
    <source>
        <dbReference type="EMBL" id="GAA3701496.1"/>
    </source>
</evidence>
<dbReference type="InterPro" id="IPR050275">
    <property type="entry name" value="PGM_Phosphatase"/>
</dbReference>
<protein>
    <submittedName>
        <fullName evidence="1">Histidine phosphatase family protein</fullName>
    </submittedName>
</protein>
<accession>A0ABP7DAA5</accession>
<dbReference type="PANTHER" id="PTHR48100">
    <property type="entry name" value="BROAD-SPECIFICITY PHOSPHATASE YOR283W-RELATED"/>
    <property type="match status" value="1"/>
</dbReference>
<dbReference type="PROSITE" id="PS00175">
    <property type="entry name" value="PG_MUTASE"/>
    <property type="match status" value="1"/>
</dbReference>
<organism evidence="1 2">
    <name type="scientific">Arthrobacter ginkgonis</name>
    <dbReference type="NCBI Taxonomy" id="1630594"/>
    <lineage>
        <taxon>Bacteria</taxon>
        <taxon>Bacillati</taxon>
        <taxon>Actinomycetota</taxon>
        <taxon>Actinomycetes</taxon>
        <taxon>Micrococcales</taxon>
        <taxon>Micrococcaceae</taxon>
        <taxon>Arthrobacter</taxon>
    </lineage>
</organism>
<dbReference type="Gene3D" id="3.40.50.1240">
    <property type="entry name" value="Phosphoglycerate mutase-like"/>
    <property type="match status" value="1"/>
</dbReference>